<feature type="domain" description="Rieske" evidence="8">
    <location>
        <begin position="47"/>
        <end position="152"/>
    </location>
</feature>
<evidence type="ECO:0000256" key="4">
    <source>
        <dbReference type="ARBA" id="ARBA00022723"/>
    </source>
</evidence>
<keyword evidence="3" id="KW-0001">2Fe-2S</keyword>
<dbReference type="PRINTS" id="PR00090">
    <property type="entry name" value="RNGDIOXGNASE"/>
</dbReference>
<evidence type="ECO:0000259" key="8">
    <source>
        <dbReference type="PROSITE" id="PS51296"/>
    </source>
</evidence>
<dbReference type="InterPro" id="IPR015879">
    <property type="entry name" value="Ring_hydroxy_dOase_asu_C_dom"/>
</dbReference>
<dbReference type="EMBL" id="FCOA02000035">
    <property type="protein sequence ID" value="SAK90143.1"/>
    <property type="molecule type" value="Genomic_DNA"/>
</dbReference>
<keyword evidence="6" id="KW-0408">Iron</keyword>
<organism evidence="9 10">
    <name type="scientific">Caballeronia hypogeia</name>
    <dbReference type="NCBI Taxonomy" id="1777140"/>
    <lineage>
        <taxon>Bacteria</taxon>
        <taxon>Pseudomonadati</taxon>
        <taxon>Pseudomonadota</taxon>
        <taxon>Betaproteobacteria</taxon>
        <taxon>Burkholderiales</taxon>
        <taxon>Burkholderiaceae</taxon>
        <taxon>Caballeronia</taxon>
    </lineage>
</organism>
<name>A0A158D6P6_9BURK</name>
<evidence type="ECO:0000256" key="2">
    <source>
        <dbReference type="ARBA" id="ARBA00008751"/>
    </source>
</evidence>
<dbReference type="SUPFAM" id="SSF55961">
    <property type="entry name" value="Bet v1-like"/>
    <property type="match status" value="1"/>
</dbReference>
<dbReference type="GO" id="GO:0005506">
    <property type="term" value="F:iron ion binding"/>
    <property type="evidence" value="ECO:0007669"/>
    <property type="project" value="InterPro"/>
</dbReference>
<sequence>MSTIYLKTHRELLDSREPGFGMPGELFGREDVFEKDVEVFFHKMWILVAVTADVPEPGDVYTVDIGKASILVVRDDDENIRAYRNVCRHRGSRLMPKAGKTSVGMLVCPYHQWTYDLDGSLKHATHMGADFDTKCRSLIPVHLKVIGSHVFVCLADEPPADIEKLEAVMTPRFAPYDMQRTKIAYELEVIENGNWKLVMENNRECYHCSGTHPELTASFLAEDFGFCPDGQSEETLREYEEYRQRNANAQKNWEADGYECALVESVDEDVETNFRTQRLVIAGAGESQTIDTKVACGKLLGGLTRRDLGDVHMWGHHAWTHVMSDHAVVAYAIPLAPDKTLVRTVWLVHADAVEGVDYDLQKLTEVWVATTRQDAELVGNTHSGTQDPAYAPGPFSMYTEAALEQFSRWYAARLKANGI</sequence>
<dbReference type="GO" id="GO:0051537">
    <property type="term" value="F:2 iron, 2 sulfur cluster binding"/>
    <property type="evidence" value="ECO:0007669"/>
    <property type="project" value="UniProtKB-KW"/>
</dbReference>
<dbReference type="STRING" id="1777140.AWB79_06531"/>
<proteinExistence type="inferred from homology"/>
<dbReference type="Pfam" id="PF00848">
    <property type="entry name" value="Ring_hydroxyl_A"/>
    <property type="match status" value="1"/>
</dbReference>
<keyword evidence="7" id="KW-0411">Iron-sulfur</keyword>
<dbReference type="SUPFAM" id="SSF50022">
    <property type="entry name" value="ISP domain"/>
    <property type="match status" value="1"/>
</dbReference>
<accession>A0A158D6P6</accession>
<evidence type="ECO:0000256" key="5">
    <source>
        <dbReference type="ARBA" id="ARBA00023002"/>
    </source>
</evidence>
<dbReference type="RefSeq" id="WP_061171545.1">
    <property type="nucleotide sequence ID" value="NZ_FCOA02000035.1"/>
</dbReference>
<evidence type="ECO:0000256" key="6">
    <source>
        <dbReference type="ARBA" id="ARBA00023004"/>
    </source>
</evidence>
<dbReference type="Gene3D" id="2.102.10.10">
    <property type="entry name" value="Rieske [2Fe-2S] iron-sulphur domain"/>
    <property type="match status" value="1"/>
</dbReference>
<dbReference type="GO" id="GO:0016491">
    <property type="term" value="F:oxidoreductase activity"/>
    <property type="evidence" value="ECO:0007669"/>
    <property type="project" value="UniProtKB-KW"/>
</dbReference>
<dbReference type="PANTHER" id="PTHR43756">
    <property type="entry name" value="CHOLINE MONOOXYGENASE, CHLOROPLASTIC"/>
    <property type="match status" value="1"/>
</dbReference>
<dbReference type="AlphaFoldDB" id="A0A158D6P6"/>
<dbReference type="CDD" id="cd08884">
    <property type="entry name" value="RHO_alpha_C_GbcA-like"/>
    <property type="match status" value="1"/>
</dbReference>
<reference evidence="9" key="1">
    <citation type="submission" date="2016-01" db="EMBL/GenBank/DDBJ databases">
        <authorList>
            <person name="Peeters C."/>
        </authorList>
    </citation>
    <scope>NUCLEOTIDE SEQUENCE</scope>
    <source>
        <strain evidence="9">LMG 29322</strain>
    </source>
</reference>
<dbReference type="InterPro" id="IPR017941">
    <property type="entry name" value="Rieske_2Fe-2S"/>
</dbReference>
<dbReference type="PROSITE" id="PS51296">
    <property type="entry name" value="RIESKE"/>
    <property type="match status" value="1"/>
</dbReference>
<evidence type="ECO:0000256" key="1">
    <source>
        <dbReference type="ARBA" id="ARBA00001962"/>
    </source>
</evidence>
<keyword evidence="5" id="KW-0560">Oxidoreductase</keyword>
<keyword evidence="4" id="KW-0479">Metal-binding</keyword>
<comment type="similarity">
    <text evidence="2">Belongs to the bacterial ring-hydroxylating dioxygenase alpha subunit family.</text>
</comment>
<dbReference type="OrthoDB" id="9790995at2"/>
<evidence type="ECO:0000313" key="9">
    <source>
        <dbReference type="EMBL" id="SAK90143.1"/>
    </source>
</evidence>
<comment type="cofactor">
    <cofactor evidence="1">
        <name>Fe cation</name>
        <dbReference type="ChEBI" id="CHEBI:24875"/>
    </cofactor>
</comment>
<dbReference type="Gene3D" id="3.90.380.10">
    <property type="entry name" value="Naphthalene 1,2-dioxygenase Alpha Subunit, Chain A, domain 1"/>
    <property type="match status" value="1"/>
</dbReference>
<dbReference type="PANTHER" id="PTHR43756:SF5">
    <property type="entry name" value="CHOLINE MONOOXYGENASE, CHLOROPLASTIC"/>
    <property type="match status" value="1"/>
</dbReference>
<dbReference type="Proteomes" id="UP000054851">
    <property type="component" value="Unassembled WGS sequence"/>
</dbReference>
<dbReference type="CDD" id="cd03469">
    <property type="entry name" value="Rieske_RO_Alpha_N"/>
    <property type="match status" value="1"/>
</dbReference>
<comment type="caution">
    <text evidence="9">The sequence shown here is derived from an EMBL/GenBank/DDBJ whole genome shotgun (WGS) entry which is preliminary data.</text>
</comment>
<keyword evidence="10" id="KW-1185">Reference proteome</keyword>
<evidence type="ECO:0000256" key="7">
    <source>
        <dbReference type="ARBA" id="ARBA00023014"/>
    </source>
</evidence>
<gene>
    <name evidence="9" type="ORF">AWB79_06531</name>
</gene>
<evidence type="ECO:0000256" key="3">
    <source>
        <dbReference type="ARBA" id="ARBA00022714"/>
    </source>
</evidence>
<dbReference type="InterPro" id="IPR001663">
    <property type="entry name" value="Rng_hydr_dOase-A"/>
</dbReference>
<dbReference type="Pfam" id="PF00355">
    <property type="entry name" value="Rieske"/>
    <property type="match status" value="1"/>
</dbReference>
<evidence type="ECO:0000313" key="10">
    <source>
        <dbReference type="Proteomes" id="UP000054851"/>
    </source>
</evidence>
<protein>
    <submittedName>
        <fullName evidence="9">(Fe-S)-binding protein</fullName>
    </submittedName>
</protein>
<dbReference type="InterPro" id="IPR036922">
    <property type="entry name" value="Rieske_2Fe-2S_sf"/>
</dbReference>